<feature type="domain" description="Histidine kinase/HSP90-like ATPase" evidence="1">
    <location>
        <begin position="14"/>
        <end position="138"/>
    </location>
</feature>
<name>A0A6S6SIL3_9BACT</name>
<dbReference type="EMBL" id="CACVAQ010000102">
    <property type="protein sequence ID" value="CAA6804741.1"/>
    <property type="molecule type" value="Genomic_DNA"/>
</dbReference>
<evidence type="ECO:0000313" key="2">
    <source>
        <dbReference type="EMBL" id="CAA6804741.1"/>
    </source>
</evidence>
<dbReference type="Pfam" id="PF13581">
    <property type="entry name" value="HATPase_c_2"/>
    <property type="match status" value="1"/>
</dbReference>
<dbReference type="InterPro" id="IPR036890">
    <property type="entry name" value="HATPase_C_sf"/>
</dbReference>
<dbReference type="SUPFAM" id="SSF55874">
    <property type="entry name" value="ATPase domain of HSP90 chaperone/DNA topoisomerase II/histidine kinase"/>
    <property type="match status" value="1"/>
</dbReference>
<dbReference type="CDD" id="cd16936">
    <property type="entry name" value="HATPase_RsbW-like"/>
    <property type="match status" value="1"/>
</dbReference>
<gene>
    <name evidence="2" type="ORF">HELGO_WM12693</name>
</gene>
<organism evidence="2">
    <name type="scientific">uncultured Aureispira sp</name>
    <dbReference type="NCBI Taxonomy" id="1331704"/>
    <lineage>
        <taxon>Bacteria</taxon>
        <taxon>Pseudomonadati</taxon>
        <taxon>Bacteroidota</taxon>
        <taxon>Saprospiria</taxon>
        <taxon>Saprospirales</taxon>
        <taxon>Saprospiraceae</taxon>
        <taxon>Aureispira</taxon>
        <taxon>environmental samples</taxon>
    </lineage>
</organism>
<dbReference type="Gene3D" id="3.30.565.10">
    <property type="entry name" value="Histidine kinase-like ATPase, C-terminal domain"/>
    <property type="match status" value="1"/>
</dbReference>
<evidence type="ECO:0000259" key="1">
    <source>
        <dbReference type="Pfam" id="PF13581"/>
    </source>
</evidence>
<protein>
    <submittedName>
        <fullName evidence="2">Serine phosphatase RsbU, regulator of sigma subunit</fullName>
    </submittedName>
</protein>
<reference evidence="2" key="1">
    <citation type="submission" date="2020-01" db="EMBL/GenBank/DDBJ databases">
        <authorList>
            <person name="Meier V. D."/>
            <person name="Meier V D."/>
        </authorList>
    </citation>
    <scope>NUCLEOTIDE SEQUENCE</scope>
    <source>
        <strain evidence="2">HLG_WM_MAG_10</strain>
    </source>
</reference>
<sequence>MGKIHSKKIVIKNTIKEVQRAISAFETFASQYTIPNTIMVKVNVVLDELLSNIVKYSFPDGQEYEIDITIELFTTGKLIIQLTDAGIPFNPFETPEPDISIPLEDREVGGLGILLVKKLMDGYSYKRQVNLNVTSMVKNNC</sequence>
<accession>A0A6S6SIL3</accession>
<proteinExistence type="predicted"/>
<dbReference type="InterPro" id="IPR003594">
    <property type="entry name" value="HATPase_dom"/>
</dbReference>
<dbReference type="AlphaFoldDB" id="A0A6S6SIL3"/>